<reference evidence="2 3" key="1">
    <citation type="submission" date="2020-10" db="EMBL/GenBank/DDBJ databases">
        <title>The Coptis chinensis genome and diversification of protoberbering-type alkaloids.</title>
        <authorList>
            <person name="Wang B."/>
            <person name="Shu S."/>
            <person name="Song C."/>
            <person name="Liu Y."/>
        </authorList>
    </citation>
    <scope>NUCLEOTIDE SEQUENCE [LARGE SCALE GENOMIC DNA]</scope>
    <source>
        <strain evidence="2">HL-2020</strain>
        <tissue evidence="2">Leaf</tissue>
    </source>
</reference>
<dbReference type="AlphaFoldDB" id="A0A835IV71"/>
<organism evidence="2 3">
    <name type="scientific">Coptis chinensis</name>
    <dbReference type="NCBI Taxonomy" id="261450"/>
    <lineage>
        <taxon>Eukaryota</taxon>
        <taxon>Viridiplantae</taxon>
        <taxon>Streptophyta</taxon>
        <taxon>Embryophyta</taxon>
        <taxon>Tracheophyta</taxon>
        <taxon>Spermatophyta</taxon>
        <taxon>Magnoliopsida</taxon>
        <taxon>Ranunculales</taxon>
        <taxon>Ranunculaceae</taxon>
        <taxon>Coptidoideae</taxon>
        <taxon>Coptis</taxon>
    </lineage>
</organism>
<feature type="region of interest" description="Disordered" evidence="1">
    <location>
        <begin position="1"/>
        <end position="30"/>
    </location>
</feature>
<comment type="caution">
    <text evidence="2">The sequence shown here is derived from an EMBL/GenBank/DDBJ whole genome shotgun (WGS) entry which is preliminary data.</text>
</comment>
<feature type="compositionally biased region" description="Polar residues" evidence="1">
    <location>
        <begin position="16"/>
        <end position="30"/>
    </location>
</feature>
<dbReference type="EMBL" id="JADFTS010000002">
    <property type="protein sequence ID" value="KAF9622862.1"/>
    <property type="molecule type" value="Genomic_DNA"/>
</dbReference>
<accession>A0A835IV71</accession>
<proteinExistence type="predicted"/>
<protein>
    <submittedName>
        <fullName evidence="2">Uncharacterized protein</fullName>
    </submittedName>
</protein>
<evidence type="ECO:0000256" key="1">
    <source>
        <dbReference type="SAM" id="MobiDB-lite"/>
    </source>
</evidence>
<sequence>MSLNLSRWLPSKPARQGSQERQWSGLPSSLQPNVEKMKRFFDRFDALLGRYLKENTTPYSAEAIRKVEFGYGSD</sequence>
<evidence type="ECO:0000313" key="2">
    <source>
        <dbReference type="EMBL" id="KAF9622862.1"/>
    </source>
</evidence>
<dbReference type="Proteomes" id="UP000631114">
    <property type="component" value="Unassembled WGS sequence"/>
</dbReference>
<evidence type="ECO:0000313" key="3">
    <source>
        <dbReference type="Proteomes" id="UP000631114"/>
    </source>
</evidence>
<keyword evidence="3" id="KW-1185">Reference proteome</keyword>
<name>A0A835IV71_9MAGN</name>
<gene>
    <name evidence="2" type="ORF">IFM89_034992</name>
</gene>